<sequence length="279" mass="31037">MLALAQVDGRYWRAWLFYSLSKIFWLFFQPVTIISVLVLIAFLAIWRGMRGFSMALLALSLATLFLAAFTTLGAVLLAPLEDRFAKLDAMPQRVDGIVVLGGYMNGEINAGRKGFELNSAADRIFEAMRLARLHPDAKVIISGGEGAFFEKSAKEADSTRQMLADLGFSGERYIFENKSRNTVENAVFSKELAQPKPGETWLLVTSAYHMPRSIGCFRKAGFDVVAWPVDFKTRASEHFALYLESPNEALSRFSVAMREWVGLAAYGLAGKTDMLLPQP</sequence>
<dbReference type="PANTHER" id="PTHR30336:SF4">
    <property type="entry name" value="ENVELOPE BIOGENESIS FACTOR ELYC"/>
    <property type="match status" value="1"/>
</dbReference>
<dbReference type="InterPro" id="IPR014729">
    <property type="entry name" value="Rossmann-like_a/b/a_fold"/>
</dbReference>
<feature type="transmembrane region" description="Helical" evidence="1">
    <location>
        <begin position="52"/>
        <end position="77"/>
    </location>
</feature>
<keyword evidence="1" id="KW-0472">Membrane</keyword>
<reference evidence="3 4" key="1">
    <citation type="submission" date="2020-07" db="EMBL/GenBank/DDBJ databases">
        <title>Genomic Encyclopedia of Type Strains, Phase IV (KMG-V): Genome sequencing to study the core and pangenomes of soil and plant-associated prokaryotes.</title>
        <authorList>
            <person name="Whitman W."/>
        </authorList>
    </citation>
    <scope>NUCLEOTIDE SEQUENCE [LARGE SCALE GENOMIC DNA]</scope>
    <source>
        <strain evidence="3 4">RH4WT92</strain>
    </source>
</reference>
<feature type="transmembrane region" description="Helical" evidence="1">
    <location>
        <begin position="23"/>
        <end position="46"/>
    </location>
</feature>
<keyword evidence="1" id="KW-1133">Transmembrane helix</keyword>
<dbReference type="CDD" id="cd06259">
    <property type="entry name" value="YdcF-like"/>
    <property type="match status" value="1"/>
</dbReference>
<evidence type="ECO:0000313" key="4">
    <source>
        <dbReference type="Proteomes" id="UP000578622"/>
    </source>
</evidence>
<dbReference type="Pfam" id="PF02698">
    <property type="entry name" value="DUF218"/>
    <property type="match status" value="1"/>
</dbReference>
<evidence type="ECO:0000256" key="1">
    <source>
        <dbReference type="SAM" id="Phobius"/>
    </source>
</evidence>
<dbReference type="InterPro" id="IPR051599">
    <property type="entry name" value="Cell_Envelope_Assoc"/>
</dbReference>
<feature type="domain" description="DUF218" evidence="2">
    <location>
        <begin position="95"/>
        <end position="262"/>
    </location>
</feature>
<accession>A0ABR6AJM1</accession>
<proteinExistence type="predicted"/>
<dbReference type="PANTHER" id="PTHR30336">
    <property type="entry name" value="INNER MEMBRANE PROTEIN, PROBABLE PERMEASE"/>
    <property type="match status" value="1"/>
</dbReference>
<comment type="caution">
    <text evidence="3">The sequence shown here is derived from an EMBL/GenBank/DDBJ whole genome shotgun (WGS) entry which is preliminary data.</text>
</comment>
<name>A0ABR6AJM1_9HYPH</name>
<organism evidence="3 4">
    <name type="scientific">Brucella intermedia</name>
    <dbReference type="NCBI Taxonomy" id="94625"/>
    <lineage>
        <taxon>Bacteria</taxon>
        <taxon>Pseudomonadati</taxon>
        <taxon>Pseudomonadota</taxon>
        <taxon>Alphaproteobacteria</taxon>
        <taxon>Hyphomicrobiales</taxon>
        <taxon>Brucellaceae</taxon>
        <taxon>Brucella/Ochrobactrum group</taxon>
        <taxon>Brucella</taxon>
    </lineage>
</organism>
<dbReference type="Proteomes" id="UP000578622">
    <property type="component" value="Unassembled WGS sequence"/>
</dbReference>
<protein>
    <submittedName>
        <fullName evidence="3">Uncharacterized SAM-binding protein YcdF (DUF218 family)</fullName>
    </submittedName>
</protein>
<dbReference type="InterPro" id="IPR003848">
    <property type="entry name" value="DUF218"/>
</dbReference>
<evidence type="ECO:0000313" key="3">
    <source>
        <dbReference type="EMBL" id="MBA8849587.1"/>
    </source>
</evidence>
<keyword evidence="1" id="KW-0812">Transmembrane</keyword>
<dbReference type="EMBL" id="JACGXG010000001">
    <property type="protein sequence ID" value="MBA8849587.1"/>
    <property type="molecule type" value="Genomic_DNA"/>
</dbReference>
<keyword evidence="4" id="KW-1185">Reference proteome</keyword>
<evidence type="ECO:0000259" key="2">
    <source>
        <dbReference type="Pfam" id="PF02698"/>
    </source>
</evidence>
<gene>
    <name evidence="3" type="ORF">FHW20_000491</name>
</gene>
<dbReference type="Gene3D" id="3.40.50.620">
    <property type="entry name" value="HUPs"/>
    <property type="match status" value="1"/>
</dbReference>